<keyword evidence="2" id="KW-1185">Reference proteome</keyword>
<reference evidence="1 2" key="1">
    <citation type="submission" date="2018-06" db="EMBL/GenBank/DDBJ databases">
        <title>Genomic Encyclopedia of Archaeal and Bacterial Type Strains, Phase II (KMG-II): from individual species to whole genera.</title>
        <authorList>
            <person name="Goeker M."/>
        </authorList>
    </citation>
    <scope>NUCLEOTIDE SEQUENCE [LARGE SCALE GENOMIC DNA]</scope>
    <source>
        <strain evidence="1 2">ATCC BAA-1881</strain>
    </source>
</reference>
<dbReference type="AlphaFoldDB" id="A0A326TSV8"/>
<dbReference type="EMBL" id="QKUF01000044">
    <property type="protein sequence ID" value="PZW19673.1"/>
    <property type="molecule type" value="Genomic_DNA"/>
</dbReference>
<gene>
    <name evidence="1" type="ORF">EI42_05982</name>
</gene>
<dbReference type="Proteomes" id="UP000248806">
    <property type="component" value="Unassembled WGS sequence"/>
</dbReference>
<proteinExistence type="predicted"/>
<organism evidence="1 2">
    <name type="scientific">Thermosporothrix hazakensis</name>
    <dbReference type="NCBI Taxonomy" id="644383"/>
    <lineage>
        <taxon>Bacteria</taxon>
        <taxon>Bacillati</taxon>
        <taxon>Chloroflexota</taxon>
        <taxon>Ktedonobacteria</taxon>
        <taxon>Ktedonobacterales</taxon>
        <taxon>Thermosporotrichaceae</taxon>
        <taxon>Thermosporothrix</taxon>
    </lineage>
</organism>
<sequence>MLLSMLVLRVRLMRMKQRKTEMKRDQYYSKLLQHLLQHLEGRP</sequence>
<name>A0A326TSV8_THEHA</name>
<accession>A0A326TSV8</accession>
<protein>
    <submittedName>
        <fullName evidence="1">Uncharacterized protein</fullName>
    </submittedName>
</protein>
<comment type="caution">
    <text evidence="1">The sequence shown here is derived from an EMBL/GenBank/DDBJ whole genome shotgun (WGS) entry which is preliminary data.</text>
</comment>
<evidence type="ECO:0000313" key="2">
    <source>
        <dbReference type="Proteomes" id="UP000248806"/>
    </source>
</evidence>
<evidence type="ECO:0000313" key="1">
    <source>
        <dbReference type="EMBL" id="PZW19673.1"/>
    </source>
</evidence>